<comment type="caution">
    <text evidence="1">The sequence shown here is derived from an EMBL/GenBank/DDBJ whole genome shotgun (WGS) entry which is preliminary data.</text>
</comment>
<reference evidence="1 2" key="2">
    <citation type="journal article" date="2022" name="Mol. Ecol. Resour.">
        <title>The genomes of chicory, endive, great burdock and yacon provide insights into Asteraceae paleo-polyploidization history and plant inulin production.</title>
        <authorList>
            <person name="Fan W."/>
            <person name="Wang S."/>
            <person name="Wang H."/>
            <person name="Wang A."/>
            <person name="Jiang F."/>
            <person name="Liu H."/>
            <person name="Zhao H."/>
            <person name="Xu D."/>
            <person name="Zhang Y."/>
        </authorList>
    </citation>
    <scope>NUCLEOTIDE SEQUENCE [LARGE SCALE GENOMIC DNA]</scope>
    <source>
        <strain evidence="2">cv. Punajuju</strain>
        <tissue evidence="1">Leaves</tissue>
    </source>
</reference>
<dbReference type="Proteomes" id="UP001055811">
    <property type="component" value="Linkage Group LG07"/>
</dbReference>
<evidence type="ECO:0000313" key="2">
    <source>
        <dbReference type="Proteomes" id="UP001055811"/>
    </source>
</evidence>
<reference evidence="2" key="1">
    <citation type="journal article" date="2022" name="Mol. Ecol. Resour.">
        <title>The genomes of chicory, endive, great burdock and yacon provide insights into Asteraceae palaeo-polyploidization history and plant inulin production.</title>
        <authorList>
            <person name="Fan W."/>
            <person name="Wang S."/>
            <person name="Wang H."/>
            <person name="Wang A."/>
            <person name="Jiang F."/>
            <person name="Liu H."/>
            <person name="Zhao H."/>
            <person name="Xu D."/>
            <person name="Zhang Y."/>
        </authorList>
    </citation>
    <scope>NUCLEOTIDE SEQUENCE [LARGE SCALE GENOMIC DNA]</scope>
    <source>
        <strain evidence="2">cv. Punajuju</strain>
    </source>
</reference>
<accession>A0ACB9AIV9</accession>
<sequence length="122" mass="14260">MQFRTCFCVVLFSRERKTETHTYTQFSPLTPPLFLYLKARNFLSLSSDHGDDVPVESVADSHAILILVSSSCSSSDTLYSLLRFSFYFDLFPEVIHHATFFTAFWLWTFKDNTNEFFKSGWK</sequence>
<dbReference type="EMBL" id="CM042015">
    <property type="protein sequence ID" value="KAI3709911.1"/>
    <property type="molecule type" value="Genomic_DNA"/>
</dbReference>
<proteinExistence type="predicted"/>
<evidence type="ECO:0000313" key="1">
    <source>
        <dbReference type="EMBL" id="KAI3709911.1"/>
    </source>
</evidence>
<keyword evidence="2" id="KW-1185">Reference proteome</keyword>
<gene>
    <name evidence="1" type="ORF">L2E82_39679</name>
</gene>
<name>A0ACB9AIV9_CICIN</name>
<organism evidence="1 2">
    <name type="scientific">Cichorium intybus</name>
    <name type="common">Chicory</name>
    <dbReference type="NCBI Taxonomy" id="13427"/>
    <lineage>
        <taxon>Eukaryota</taxon>
        <taxon>Viridiplantae</taxon>
        <taxon>Streptophyta</taxon>
        <taxon>Embryophyta</taxon>
        <taxon>Tracheophyta</taxon>
        <taxon>Spermatophyta</taxon>
        <taxon>Magnoliopsida</taxon>
        <taxon>eudicotyledons</taxon>
        <taxon>Gunneridae</taxon>
        <taxon>Pentapetalae</taxon>
        <taxon>asterids</taxon>
        <taxon>campanulids</taxon>
        <taxon>Asterales</taxon>
        <taxon>Asteraceae</taxon>
        <taxon>Cichorioideae</taxon>
        <taxon>Cichorieae</taxon>
        <taxon>Cichoriinae</taxon>
        <taxon>Cichorium</taxon>
    </lineage>
</organism>
<protein>
    <submittedName>
        <fullName evidence="1">Uncharacterized protein</fullName>
    </submittedName>
</protein>